<dbReference type="Proteomes" id="UP000001107">
    <property type="component" value="Chromosome"/>
</dbReference>
<keyword evidence="1" id="KW-0472">Membrane</keyword>
<protein>
    <recommendedName>
        <fullName evidence="4">DUF3953 domain-containing protein</fullName>
    </recommendedName>
</protein>
<dbReference type="HOGENOM" id="CLU_179010_0_0_2"/>
<dbReference type="eggNOG" id="arCOG05098">
    <property type="taxonomic scope" value="Archaea"/>
</dbReference>
<evidence type="ECO:0000313" key="2">
    <source>
        <dbReference type="EMBL" id="ABR54099.1"/>
    </source>
</evidence>
<accession>A6UNM7</accession>
<organism evidence="2 3">
    <name type="scientific">Methanococcus vannielii (strain ATCC 35089 / DSM 1224 / JCM 13029 / OCM 148 / SB)</name>
    <dbReference type="NCBI Taxonomy" id="406327"/>
    <lineage>
        <taxon>Archaea</taxon>
        <taxon>Methanobacteriati</taxon>
        <taxon>Methanobacteriota</taxon>
        <taxon>Methanomada group</taxon>
        <taxon>Methanococci</taxon>
        <taxon>Methanococcales</taxon>
        <taxon>Methanococcaceae</taxon>
        <taxon>Methanococcus</taxon>
    </lineage>
</organism>
<dbReference type="STRING" id="406327.Mevan_0188"/>
<dbReference type="GeneID" id="5325095"/>
<evidence type="ECO:0000313" key="3">
    <source>
        <dbReference type="Proteomes" id="UP000001107"/>
    </source>
</evidence>
<keyword evidence="3" id="KW-1185">Reference proteome</keyword>
<dbReference type="AlphaFoldDB" id="A6UNM7"/>
<gene>
    <name evidence="2" type="ordered locus">Mevan_0188</name>
</gene>
<reference evidence="2" key="1">
    <citation type="submission" date="2007-06" db="EMBL/GenBank/DDBJ databases">
        <title>Complete sequence of Methanococcus vannielii SB.</title>
        <authorList>
            <consortium name="US DOE Joint Genome Institute"/>
            <person name="Copeland A."/>
            <person name="Lucas S."/>
            <person name="Lapidus A."/>
            <person name="Barry K."/>
            <person name="Glavina del Rio T."/>
            <person name="Dalin E."/>
            <person name="Tice H."/>
            <person name="Pitluck S."/>
            <person name="Chain P."/>
            <person name="Malfatti S."/>
            <person name="Shin M."/>
            <person name="Vergez L."/>
            <person name="Schmutz J."/>
            <person name="Larimer F."/>
            <person name="Land M."/>
            <person name="Hauser L."/>
            <person name="Kyrpides N."/>
            <person name="Anderson I."/>
            <person name="Sieprawska-Lupa M."/>
            <person name="Whitman W.B."/>
            <person name="Richardson P."/>
        </authorList>
    </citation>
    <scope>NUCLEOTIDE SEQUENCE [LARGE SCALE GENOMIC DNA]</scope>
    <source>
        <strain evidence="2">SB</strain>
    </source>
</reference>
<proteinExistence type="predicted"/>
<dbReference type="RefSeq" id="WP_011972003.1">
    <property type="nucleotide sequence ID" value="NC_009634.1"/>
</dbReference>
<dbReference type="EMBL" id="CP000742">
    <property type="protein sequence ID" value="ABR54099.1"/>
    <property type="molecule type" value="Genomic_DNA"/>
</dbReference>
<evidence type="ECO:0000256" key="1">
    <source>
        <dbReference type="SAM" id="Phobius"/>
    </source>
</evidence>
<feature type="transmembrane region" description="Helical" evidence="1">
    <location>
        <begin position="59"/>
        <end position="78"/>
    </location>
</feature>
<dbReference type="KEGG" id="mvn:Mevan_0188"/>
<name>A6UNM7_METVS</name>
<evidence type="ECO:0008006" key="4">
    <source>
        <dbReference type="Google" id="ProtNLM"/>
    </source>
</evidence>
<sequence length="79" mass="9067">MKKLNIMVLGISLWAITISLLISNIDLFITLLLIGSLIFLEISDFFLSKKNKEYLKIVIYILASFFALVVLNKIYTIIK</sequence>
<keyword evidence="1" id="KW-0812">Transmembrane</keyword>
<keyword evidence="1" id="KW-1133">Transmembrane helix</keyword>
<dbReference type="OrthoDB" id="60704at2157"/>
<feature type="transmembrane region" description="Helical" evidence="1">
    <location>
        <begin position="28"/>
        <end position="47"/>
    </location>
</feature>